<dbReference type="InterPro" id="IPR025607">
    <property type="entry name" value="Ribosomal_uL18_C_euk"/>
</dbReference>
<dbReference type="Gene3D" id="3.30.230.10">
    <property type="match status" value="1"/>
</dbReference>
<dbReference type="InterPro" id="IPR036890">
    <property type="entry name" value="HATPase_C_sf"/>
</dbReference>
<dbReference type="SUPFAM" id="SSF53137">
    <property type="entry name" value="Translational machinery components"/>
    <property type="match status" value="1"/>
</dbReference>
<keyword evidence="8 15" id="KW-0689">Ribosomal protein</keyword>
<comment type="function">
    <text evidence="1">Component of the ribosome, a large ribonucleoprotein complex responsible for the synthesis of proteins in the cell. The small ribosomal subunit (SSU) binds messenger RNAs (mRNAs) and translates the encoded message by selecting cognate aminoacyl-transfer RNA (tRNA) molecules. The large subunit (LSU) contains the ribosomal catalytic site termed the peptidyl transferase center (PTC), which catalyzes the formation of peptide bonds, thereby polymerizing the amino acids delivered by tRNAs into a polypeptide chain. The nascent polypeptides leave the ribosome through a tunnel in the LSU and interact with protein factors that function in enzymatic processing, targeting, and the membrane insertion of nascent chains at the exit of the ribosomal tunnel.</text>
</comment>
<dbReference type="InterPro" id="IPR013507">
    <property type="entry name" value="DNA_mismatch_S5_2-like"/>
</dbReference>
<dbReference type="Pfam" id="PF13589">
    <property type="entry name" value="HATPase_c_3"/>
    <property type="match status" value="1"/>
</dbReference>
<dbReference type="GO" id="GO:0030983">
    <property type="term" value="F:mismatched DNA binding"/>
    <property type="evidence" value="ECO:0007669"/>
    <property type="project" value="InterPro"/>
</dbReference>
<dbReference type="GO" id="GO:0008097">
    <property type="term" value="F:5S rRNA binding"/>
    <property type="evidence" value="ECO:0007669"/>
    <property type="project" value="InterPro"/>
</dbReference>
<dbReference type="Pfam" id="PF17144">
    <property type="entry name" value="Ribosomal_L5e"/>
    <property type="match status" value="1"/>
</dbReference>
<dbReference type="InterPro" id="IPR057268">
    <property type="entry name" value="Ribosomal_L18"/>
</dbReference>
<dbReference type="Gene3D" id="3.30.565.10">
    <property type="entry name" value="Histidine kinase-like ATPase, C-terminal domain"/>
    <property type="match status" value="1"/>
</dbReference>
<dbReference type="GO" id="GO:0005524">
    <property type="term" value="F:ATP binding"/>
    <property type="evidence" value="ECO:0007669"/>
    <property type="project" value="InterPro"/>
</dbReference>
<dbReference type="STRING" id="300112.A0A4S2KJX9"/>
<dbReference type="Gene3D" id="3.30.420.100">
    <property type="match status" value="1"/>
</dbReference>
<evidence type="ECO:0000256" key="5">
    <source>
        <dbReference type="ARBA" id="ARBA00022490"/>
    </source>
</evidence>
<evidence type="ECO:0000256" key="12">
    <source>
        <dbReference type="PROSITE-ProRule" id="PRU00267"/>
    </source>
</evidence>
<keyword evidence="5" id="KW-0963">Cytoplasm</keyword>
<dbReference type="PRINTS" id="PR00058">
    <property type="entry name" value="RIBOSOMALL5"/>
</dbReference>
<evidence type="ECO:0000256" key="2">
    <source>
        <dbReference type="ARBA" id="ARBA00004496"/>
    </source>
</evidence>
<dbReference type="FunFam" id="3.30.420.100:FF:000002">
    <property type="entry name" value="60S ribosomal protein L5"/>
    <property type="match status" value="1"/>
</dbReference>
<dbReference type="PROSITE" id="PS50118">
    <property type="entry name" value="HMG_BOX_2"/>
    <property type="match status" value="1"/>
</dbReference>
<dbReference type="InterPro" id="IPR014721">
    <property type="entry name" value="Ribsml_uS5_D2-typ_fold_subgr"/>
</dbReference>
<dbReference type="Pfam" id="PF01119">
    <property type="entry name" value="DNA_mis_repair"/>
    <property type="match status" value="1"/>
</dbReference>
<gene>
    <name evidence="15" type="ORF">DBV15_06609</name>
</gene>
<dbReference type="SUPFAM" id="SSF55874">
    <property type="entry name" value="ATPase domain of HSP90 chaperone/DNA topoisomerase II/histidine kinase"/>
    <property type="match status" value="1"/>
</dbReference>
<feature type="region of interest" description="Disordered" evidence="13">
    <location>
        <begin position="431"/>
        <end position="458"/>
    </location>
</feature>
<keyword evidence="9" id="KW-0687">Ribonucleoprotein</keyword>
<dbReference type="InterPro" id="IPR005485">
    <property type="entry name" value="Rbsml_uL18_euk_arch"/>
</dbReference>
<dbReference type="Pfam" id="PF14204">
    <property type="entry name" value="Ribosomal_L18_c"/>
    <property type="match status" value="1"/>
</dbReference>
<comment type="caution">
    <text evidence="15">The sequence shown here is derived from an EMBL/GenBank/DDBJ whole genome shotgun (WGS) entry which is preliminary data.</text>
</comment>
<dbReference type="InterPro" id="IPR014762">
    <property type="entry name" value="DNA_mismatch_repair_CS"/>
</dbReference>
<dbReference type="Gene3D" id="1.10.30.10">
    <property type="entry name" value="High mobility group box domain"/>
    <property type="match status" value="1"/>
</dbReference>
<dbReference type="EMBL" id="QBLH01002093">
    <property type="protein sequence ID" value="TGZ49852.1"/>
    <property type="molecule type" value="Genomic_DNA"/>
</dbReference>
<evidence type="ECO:0000256" key="11">
    <source>
        <dbReference type="ARBA" id="ARBA00035352"/>
    </source>
</evidence>
<sequence>MPISALDVRTVKLITTTQIITSVYAVVKELIENAIDANADSIEINLVDNGTSLIEVKDNGCGISKEDAPYMGLPSHTSKISNFEDLDTLQTFGFRGEALSAVCAVAEVVIITKTKEDNVGTSYTMNHDGQVVNCEPCHRSTGTTVQVRHLFKQVPVRRQIITNTRKANQTIKLLETLMQCFGICKPNVRIQFRTNNNVTFTKPSLNNIKEAVNHILGRKIMSNMEWIEFKDAELTLQLMLPSKKVQDLSEISHSNLHYIFVNNRPIKHKDLEKLVNGLILEHFEQESCRKKVVFLVYITLRPMDIDVNLEPNKDAIFFKDQNKVLNAVDKYIRKFYGLKSAEVTEQNVSLNTSACYEDYTPSANENVTDTEWPACKRRKIHAQERVIREDIVKEKPILNNDNVYEKPQDEQQNDNQICDQKHYRDTLAVTSHIQPPNLSDSDSNDTVPTTNDEMAEDGLTLSQLPVVDLGEDFDFIEEIGNCNISVNKNEDKTDIQEKQVTLEAWSKGHVTGLKGGTVIKSDIAIERQSDDNLNNKIDEIIEPDRTHVDHKNLKFLKHVRSQVAKENPTLTAAQTARKITDFWKQLSSEERGYYRDIAREEEKEHQSQEKAEKRASIRVDANKDSEKNKSRLLQLFEKMKNTRNERKEKLNLRTMVPWIIDRTKIITRSGFDSDHVIGRLTPNLWVATICEQIWIVDITGLMKGLKVTDIDTDKIDAKRIEFLLKQCIAIVAELPFYYHSIFHRFYRPPSSLIFPQRSFPYGPSWRLRFSRNFNTMGFVKVVKNKQYFKRYQVKFKRRREGKTDYYARKRLTIQDKNKYNTPKYRLIVRLSNKDITCQVAYSRIEGDRIVCAAYSHELPKYGIKVGLTNYASAYCTGLLLARRLLKKLGLDTLYVGTTDVTGDEYNVEELDDGPGAFRCYLDTGLMRTTTGARVFGAMKGAVDGGLNIPHSTKRFPGYDGESKTFNADVHRQHIFGQHVANYMRLLEEEDDEAFKRQFSQYIKLGISANDIENIYKKAHEAIRANPEHTKVTREKPPIKKRWNRAKLSLSERKNRVAQKKASFLKTLEEAEV</sequence>
<dbReference type="SMART" id="SM00398">
    <property type="entry name" value="HMG"/>
    <property type="match status" value="1"/>
</dbReference>
<keyword evidence="12" id="KW-0539">Nucleus</keyword>
<evidence type="ECO:0000313" key="15">
    <source>
        <dbReference type="EMBL" id="TGZ49852.1"/>
    </source>
</evidence>
<keyword evidence="7" id="KW-0694">RNA-binding</keyword>
<dbReference type="PANTHER" id="PTHR23410:SF12">
    <property type="entry name" value="LARGE RIBOSOMAL SUBUNIT PROTEIN UL18"/>
    <property type="match status" value="1"/>
</dbReference>
<evidence type="ECO:0000256" key="10">
    <source>
        <dbReference type="ARBA" id="ARBA00035197"/>
    </source>
</evidence>
<dbReference type="GO" id="GO:0005634">
    <property type="term" value="C:nucleus"/>
    <property type="evidence" value="ECO:0007669"/>
    <property type="project" value="UniProtKB-UniRule"/>
</dbReference>
<comment type="similarity">
    <text evidence="3">Belongs to the DNA mismatch repair MutL/HexB family.</text>
</comment>
<dbReference type="CDD" id="cd00432">
    <property type="entry name" value="Ribosomal_L18_L5e"/>
    <property type="match status" value="1"/>
</dbReference>
<dbReference type="InterPro" id="IPR002099">
    <property type="entry name" value="MutL/Mlh/PMS"/>
</dbReference>
<dbReference type="GO" id="GO:0022625">
    <property type="term" value="C:cytosolic large ribosomal subunit"/>
    <property type="evidence" value="ECO:0007669"/>
    <property type="project" value="TreeGrafter"/>
</dbReference>
<keyword evidence="12" id="KW-0238">DNA-binding</keyword>
<dbReference type="SUPFAM" id="SSF54211">
    <property type="entry name" value="Ribosomal protein S5 domain 2-like"/>
    <property type="match status" value="1"/>
</dbReference>
<comment type="subcellular location">
    <subcellularLocation>
        <location evidence="2">Cytoplasm</location>
    </subcellularLocation>
</comment>
<evidence type="ECO:0000256" key="6">
    <source>
        <dbReference type="ARBA" id="ARBA00022730"/>
    </source>
</evidence>
<dbReference type="AlphaFoldDB" id="A0A4S2KJX9"/>
<evidence type="ECO:0000256" key="7">
    <source>
        <dbReference type="ARBA" id="ARBA00022884"/>
    </source>
</evidence>
<dbReference type="GO" id="GO:0006298">
    <property type="term" value="P:mismatch repair"/>
    <property type="evidence" value="ECO:0007669"/>
    <property type="project" value="InterPro"/>
</dbReference>
<comment type="similarity">
    <text evidence="4">Belongs to the universal ribosomal protein uL18 family.</text>
</comment>
<dbReference type="PANTHER" id="PTHR23410">
    <property type="entry name" value="RIBOSOMAL PROTEIN L5-RELATED"/>
    <property type="match status" value="1"/>
</dbReference>
<keyword evidence="6" id="KW-0699">rRNA-binding</keyword>
<proteinExistence type="inferred from homology"/>
<evidence type="ECO:0000256" key="3">
    <source>
        <dbReference type="ARBA" id="ARBA00006082"/>
    </source>
</evidence>
<dbReference type="CDD" id="cd16926">
    <property type="entry name" value="HATPase_MutL-MLH-PMS-like"/>
    <property type="match status" value="1"/>
</dbReference>
<dbReference type="Pfam" id="PF00505">
    <property type="entry name" value="HMG_box"/>
    <property type="match status" value="1"/>
</dbReference>
<dbReference type="FunFam" id="3.30.565.10:FF:000017">
    <property type="entry name" value="PMS1 homolog 1, mismatch repair system component"/>
    <property type="match status" value="1"/>
</dbReference>
<organism evidence="15 16">
    <name type="scientific">Temnothorax longispinosus</name>
    <dbReference type="NCBI Taxonomy" id="300112"/>
    <lineage>
        <taxon>Eukaryota</taxon>
        <taxon>Metazoa</taxon>
        <taxon>Ecdysozoa</taxon>
        <taxon>Arthropoda</taxon>
        <taxon>Hexapoda</taxon>
        <taxon>Insecta</taxon>
        <taxon>Pterygota</taxon>
        <taxon>Neoptera</taxon>
        <taxon>Endopterygota</taxon>
        <taxon>Hymenoptera</taxon>
        <taxon>Apocrita</taxon>
        <taxon>Aculeata</taxon>
        <taxon>Formicoidea</taxon>
        <taxon>Formicidae</taxon>
        <taxon>Myrmicinae</taxon>
        <taxon>Temnothorax</taxon>
    </lineage>
</organism>
<feature type="domain" description="HMG box" evidence="14">
    <location>
        <begin position="555"/>
        <end position="613"/>
    </location>
</feature>
<protein>
    <recommendedName>
        <fullName evidence="10">Large ribosomal subunit protein uL18</fullName>
    </recommendedName>
    <alternativeName>
        <fullName evidence="11">60S ribosomal protein L5</fullName>
    </alternativeName>
</protein>
<feature type="region of interest" description="Disordered" evidence="13">
    <location>
        <begin position="600"/>
        <end position="621"/>
    </location>
</feature>
<dbReference type="CDD" id="cd00084">
    <property type="entry name" value="HMG-box_SF"/>
    <property type="match status" value="1"/>
</dbReference>
<evidence type="ECO:0000256" key="13">
    <source>
        <dbReference type="SAM" id="MobiDB-lite"/>
    </source>
</evidence>
<dbReference type="SUPFAM" id="SSF47095">
    <property type="entry name" value="HMG-box"/>
    <property type="match status" value="1"/>
</dbReference>
<name>A0A4S2KJX9_9HYME</name>
<dbReference type="Proteomes" id="UP000310200">
    <property type="component" value="Unassembled WGS sequence"/>
</dbReference>
<dbReference type="GO" id="GO:0000027">
    <property type="term" value="P:ribosomal large subunit assembly"/>
    <property type="evidence" value="ECO:0007669"/>
    <property type="project" value="TreeGrafter"/>
</dbReference>
<accession>A0A4S2KJX9</accession>
<evidence type="ECO:0000256" key="8">
    <source>
        <dbReference type="ARBA" id="ARBA00022980"/>
    </source>
</evidence>
<evidence type="ECO:0000256" key="4">
    <source>
        <dbReference type="ARBA" id="ARBA00007116"/>
    </source>
</evidence>
<dbReference type="SMART" id="SM01340">
    <property type="entry name" value="DNA_mis_repair"/>
    <property type="match status" value="1"/>
</dbReference>
<dbReference type="HAMAP" id="MF_01337_A">
    <property type="entry name" value="Ribosomal_uL18_A"/>
    <property type="match status" value="1"/>
</dbReference>
<evidence type="ECO:0000259" key="14">
    <source>
        <dbReference type="PROSITE" id="PS50118"/>
    </source>
</evidence>
<evidence type="ECO:0000256" key="9">
    <source>
        <dbReference type="ARBA" id="ARBA00023274"/>
    </source>
</evidence>
<evidence type="ECO:0000313" key="16">
    <source>
        <dbReference type="Proteomes" id="UP000310200"/>
    </source>
</evidence>
<dbReference type="NCBIfam" id="TIGR00585">
    <property type="entry name" value="mutl"/>
    <property type="match status" value="1"/>
</dbReference>
<keyword evidence="16" id="KW-1185">Reference proteome</keyword>
<dbReference type="GO" id="GO:0006412">
    <property type="term" value="P:translation"/>
    <property type="evidence" value="ECO:0007669"/>
    <property type="project" value="InterPro"/>
</dbReference>
<dbReference type="GO" id="GO:0003735">
    <property type="term" value="F:structural constituent of ribosome"/>
    <property type="evidence" value="ECO:0007669"/>
    <property type="project" value="InterPro"/>
</dbReference>
<evidence type="ECO:0000256" key="1">
    <source>
        <dbReference type="ARBA" id="ARBA00004021"/>
    </source>
</evidence>
<dbReference type="InterPro" id="IPR036910">
    <property type="entry name" value="HMG_box_dom_sf"/>
</dbReference>
<dbReference type="InterPro" id="IPR020568">
    <property type="entry name" value="Ribosomal_Su5_D2-typ_SF"/>
</dbReference>
<reference evidence="15 16" key="1">
    <citation type="journal article" date="2019" name="Philos. Trans. R. Soc. Lond., B, Biol. Sci.">
        <title>Ant behaviour and brain gene expression of defending hosts depend on the ecological success of the intruding social parasite.</title>
        <authorList>
            <person name="Kaur R."/>
            <person name="Stoldt M."/>
            <person name="Jongepier E."/>
            <person name="Feldmeyer B."/>
            <person name="Menzel F."/>
            <person name="Bornberg-Bauer E."/>
            <person name="Foitzik S."/>
        </authorList>
    </citation>
    <scope>NUCLEOTIDE SEQUENCE [LARGE SCALE GENOMIC DNA]</scope>
    <source>
        <tissue evidence="15">Whole body</tissue>
    </source>
</reference>
<feature type="compositionally biased region" description="Polar residues" evidence="13">
    <location>
        <begin position="431"/>
        <end position="452"/>
    </location>
</feature>
<dbReference type="InterPro" id="IPR009071">
    <property type="entry name" value="HMG_box_dom"/>
</dbReference>
<dbReference type="PROSITE" id="PS00058">
    <property type="entry name" value="DNA_MISMATCH_REPAIR_1"/>
    <property type="match status" value="1"/>
</dbReference>
<feature type="DNA-binding region" description="HMG box" evidence="12">
    <location>
        <begin position="555"/>
        <end position="613"/>
    </location>
</feature>